<gene>
    <name evidence="1" type="ORF">LTR16_011910</name>
</gene>
<comment type="caution">
    <text evidence="1">The sequence shown here is derived from an EMBL/GenBank/DDBJ whole genome shotgun (WGS) entry which is preliminary data.</text>
</comment>
<feature type="non-terminal residue" evidence="1">
    <location>
        <position position="1"/>
    </location>
</feature>
<protein>
    <submittedName>
        <fullName evidence="1">Uncharacterized protein</fullName>
    </submittedName>
</protein>
<evidence type="ECO:0000313" key="1">
    <source>
        <dbReference type="EMBL" id="KAK5275969.1"/>
    </source>
</evidence>
<accession>A0ABR0M135</accession>
<organism evidence="1 2">
    <name type="scientific">Cryomyces antarcticus</name>
    <dbReference type="NCBI Taxonomy" id="329879"/>
    <lineage>
        <taxon>Eukaryota</taxon>
        <taxon>Fungi</taxon>
        <taxon>Dikarya</taxon>
        <taxon>Ascomycota</taxon>
        <taxon>Pezizomycotina</taxon>
        <taxon>Dothideomycetes</taxon>
        <taxon>Dothideomycetes incertae sedis</taxon>
        <taxon>Cryomyces</taxon>
    </lineage>
</organism>
<keyword evidence="2" id="KW-1185">Reference proteome</keyword>
<reference evidence="1 2" key="1">
    <citation type="submission" date="2023-08" db="EMBL/GenBank/DDBJ databases">
        <title>Black Yeasts Isolated from many extreme environments.</title>
        <authorList>
            <person name="Coleine C."/>
            <person name="Stajich J.E."/>
            <person name="Selbmann L."/>
        </authorList>
    </citation>
    <scope>NUCLEOTIDE SEQUENCE [LARGE SCALE GENOMIC DNA]</scope>
    <source>
        <strain evidence="1 2">CCFEE 536</strain>
    </source>
</reference>
<dbReference type="EMBL" id="JAVRRA010003877">
    <property type="protein sequence ID" value="KAK5275969.1"/>
    <property type="molecule type" value="Genomic_DNA"/>
</dbReference>
<evidence type="ECO:0000313" key="2">
    <source>
        <dbReference type="Proteomes" id="UP001357485"/>
    </source>
</evidence>
<name>A0ABR0M135_9PEZI</name>
<proteinExistence type="predicted"/>
<dbReference type="Proteomes" id="UP001357485">
    <property type="component" value="Unassembled WGS sequence"/>
</dbReference>
<sequence length="137" mass="15013">HPNVAHPRFSERIWKEPAWVRCPGAAGDPRVSRLPKGHRLFTLVDTGALTVSIFSAVRPPSVALLCGREGGMLRTVLCHYERSNNCLYKETVARTDSMTLNQAKVLSWVKLSLGNVCARCAASDLRHGVSWGRCASG</sequence>